<evidence type="ECO:0000313" key="2">
    <source>
        <dbReference type="Proteomes" id="UP000267128"/>
    </source>
</evidence>
<protein>
    <submittedName>
        <fullName evidence="1">Uncharacterized protein</fullName>
    </submittedName>
</protein>
<dbReference type="EMBL" id="RJSE01000007">
    <property type="protein sequence ID" value="RNL62766.1"/>
    <property type="molecule type" value="Genomic_DNA"/>
</dbReference>
<gene>
    <name evidence="1" type="ORF">EFK50_13545</name>
</gene>
<dbReference type="Pfam" id="PF19620">
    <property type="entry name" value="DUF6125"/>
    <property type="match status" value="1"/>
</dbReference>
<name>A0A3N0CIC7_9ACTN</name>
<reference evidence="1 2" key="1">
    <citation type="submission" date="2018-11" db="EMBL/GenBank/DDBJ databases">
        <authorList>
            <person name="Li F."/>
        </authorList>
    </citation>
    <scope>NUCLEOTIDE SEQUENCE [LARGE SCALE GENOMIC DNA]</scope>
    <source>
        <strain evidence="1 2">Gsoil 097</strain>
    </source>
</reference>
<dbReference type="Proteomes" id="UP000267128">
    <property type="component" value="Unassembled WGS sequence"/>
</dbReference>
<evidence type="ECO:0000313" key="1">
    <source>
        <dbReference type="EMBL" id="RNL62766.1"/>
    </source>
</evidence>
<dbReference type="AlphaFoldDB" id="A0A3N0CIC7"/>
<organism evidence="1 2">
    <name type="scientific">Nocardioides marmoriginsengisoli</name>
    <dbReference type="NCBI Taxonomy" id="661483"/>
    <lineage>
        <taxon>Bacteria</taxon>
        <taxon>Bacillati</taxon>
        <taxon>Actinomycetota</taxon>
        <taxon>Actinomycetes</taxon>
        <taxon>Propionibacteriales</taxon>
        <taxon>Nocardioidaceae</taxon>
        <taxon>Nocardioides</taxon>
    </lineage>
</organism>
<comment type="caution">
    <text evidence="1">The sequence shown here is derived from an EMBL/GenBank/DDBJ whole genome shotgun (WGS) entry which is preliminary data.</text>
</comment>
<proteinExistence type="predicted"/>
<dbReference type="RefSeq" id="WP_123228060.1">
    <property type="nucleotide sequence ID" value="NZ_RJSE01000007.1"/>
</dbReference>
<sequence length="199" mass="22555">MDELDDFSGPFDPNFKAEDLSKEALLKLWRNTCRLLIGVDGHWAARVRERLGEDETHEINNGVWEDMVSREKRWITDGMNIEGNDIAAFFKFQQINPATAGIMEIDLDLESPNKGTMTVTKCSVLDSCEKLGLPGRQKSCCDMDVVYFPAQALEINPNIKTKCLKLPPRNRPDEIACKWEFTLDPEHANVEEAEPVTTP</sequence>
<keyword evidence="2" id="KW-1185">Reference proteome</keyword>
<dbReference type="OrthoDB" id="9793253at2"/>
<accession>A0A3N0CIC7</accession>